<comment type="similarity">
    <text evidence="2">Belongs to the tRNA methyltransferase O family.</text>
</comment>
<evidence type="ECO:0000256" key="1">
    <source>
        <dbReference type="ARBA" id="ARBA00022691"/>
    </source>
</evidence>
<evidence type="ECO:0000313" key="5">
    <source>
        <dbReference type="EMBL" id="NCS91228.1"/>
    </source>
</evidence>
<comment type="caution">
    <text evidence="4">The sequence shown here is derived from an EMBL/GenBank/DDBJ whole genome shotgun (WGS) entry which is preliminary data.</text>
</comment>
<dbReference type="Proteomes" id="UP000768163">
    <property type="component" value="Unassembled WGS sequence"/>
</dbReference>
<keyword evidence="1" id="KW-0949">S-adenosyl-L-methionine</keyword>
<dbReference type="SUPFAM" id="SSF118196">
    <property type="entry name" value="YaeB-like"/>
    <property type="match status" value="1"/>
</dbReference>
<evidence type="ECO:0000256" key="2">
    <source>
        <dbReference type="ARBA" id="ARBA00033753"/>
    </source>
</evidence>
<dbReference type="EMBL" id="JAACQH010000041">
    <property type="protein sequence ID" value="NCS91228.1"/>
    <property type="molecule type" value="Genomic_DNA"/>
</dbReference>
<dbReference type="Proteomes" id="UP000738826">
    <property type="component" value="Unassembled WGS sequence"/>
</dbReference>
<proteinExistence type="inferred from homology"/>
<reference evidence="4" key="1">
    <citation type="submission" date="2019-11" db="EMBL/GenBank/DDBJ databases">
        <title>Lipid analysis of CO2-rich subsurface aquifers suggests an autotrophy-based deep biosphere with lysolipids enriched in CPR bacteria.</title>
        <authorList>
            <person name="Probst A.J."/>
            <person name="Elling F.J."/>
            <person name="Castelle C.J."/>
            <person name="Zhu Q."/>
            <person name="Elvert M."/>
            <person name="Birarda G."/>
            <person name="Holman H.-Y."/>
            <person name="Lane K.R."/>
            <person name="Ladd B."/>
            <person name="Ryan M.C."/>
            <person name="Woyke T."/>
            <person name="Hinrichs K.-U."/>
            <person name="Banfield J.F."/>
        </authorList>
    </citation>
    <scope>NUCLEOTIDE SEQUENCE</scope>
    <source>
        <strain evidence="4">CG_2015-01_33_1645</strain>
        <strain evidence="5">CG_2015-04_33_537</strain>
    </source>
</reference>
<evidence type="ECO:0000313" key="6">
    <source>
        <dbReference type="Proteomes" id="UP000768163"/>
    </source>
</evidence>
<dbReference type="InterPro" id="IPR023370">
    <property type="entry name" value="TrmO-like_N"/>
</dbReference>
<sequence length="130" mass="14452">MDLQGMCGKSKDRMKNNISVLKDNMYNLKMEPVGIIPTPYLTKEECPIQPVYSSKSTSNVEFDLAGEIMMVHATFPDDEQHGIYASKHPCRPNNTGISIVKLLKHNNNILTVEDPHRKDGQPAGNGDSNP</sequence>
<accession>A0A8J7YSB7</accession>
<protein>
    <recommendedName>
        <fullName evidence="3">TsaA-like domain-containing protein</fullName>
    </recommendedName>
</protein>
<evidence type="ECO:0000313" key="4">
    <source>
        <dbReference type="EMBL" id="NCN65231.1"/>
    </source>
</evidence>
<dbReference type="Pfam" id="PF01980">
    <property type="entry name" value="TrmO_N"/>
    <property type="match status" value="1"/>
</dbReference>
<dbReference type="InterPro" id="IPR036414">
    <property type="entry name" value="YaeB_N_sf"/>
</dbReference>
<name>A0A8J7YSB7_9ARCH</name>
<dbReference type="EMBL" id="JAACVF010000102">
    <property type="protein sequence ID" value="NCN65231.1"/>
    <property type="molecule type" value="Genomic_DNA"/>
</dbReference>
<evidence type="ECO:0000259" key="3">
    <source>
        <dbReference type="Pfam" id="PF01980"/>
    </source>
</evidence>
<dbReference type="InterPro" id="IPR036413">
    <property type="entry name" value="YaeB-like_sf"/>
</dbReference>
<dbReference type="AlphaFoldDB" id="A0A8J7YSB7"/>
<organism evidence="4 6">
    <name type="scientific">Candidatus Altarchaeum hamiconexum</name>
    <dbReference type="NCBI Taxonomy" id="1803513"/>
    <lineage>
        <taxon>Archaea</taxon>
        <taxon>Candidatus Altarchaeota</taxon>
        <taxon>Candidatus Altiarchaeia</taxon>
        <taxon>Candidatus Altarchaeales</taxon>
        <taxon>Candidatus Altarchaeaceae</taxon>
        <taxon>Candidatus Altarchaeum</taxon>
    </lineage>
</organism>
<gene>
    <name evidence="5" type="ORF">GW779_02235</name>
    <name evidence="4" type="ORF">GW910_04095</name>
</gene>
<feature type="domain" description="TsaA-like" evidence="3">
    <location>
        <begin position="70"/>
        <end position="122"/>
    </location>
</feature>
<dbReference type="Gene3D" id="2.40.30.70">
    <property type="entry name" value="YaeB-like"/>
    <property type="match status" value="1"/>
</dbReference>